<proteinExistence type="predicted"/>
<protein>
    <submittedName>
        <fullName evidence="2">YncE family protein</fullName>
    </submittedName>
</protein>
<comment type="caution">
    <text evidence="2">The sequence shown here is derived from an EMBL/GenBank/DDBJ whole genome shotgun (WGS) entry which is preliminary data.</text>
</comment>
<dbReference type="InterPro" id="IPR011964">
    <property type="entry name" value="YVTN_b-propeller_repeat"/>
</dbReference>
<dbReference type="EMBL" id="JAAVTX010000001">
    <property type="protein sequence ID" value="NKE43166.1"/>
    <property type="molecule type" value="Genomic_DNA"/>
</dbReference>
<dbReference type="NCBIfam" id="TIGR02276">
    <property type="entry name" value="beta_rpt_yvtn"/>
    <property type="match status" value="1"/>
</dbReference>
<dbReference type="Gene3D" id="2.130.10.10">
    <property type="entry name" value="YVTN repeat-like/Quinoprotein amine dehydrogenase"/>
    <property type="match status" value="1"/>
</dbReference>
<dbReference type="Proteomes" id="UP000765160">
    <property type="component" value="Unassembled WGS sequence"/>
</dbReference>
<dbReference type="InterPro" id="IPR051200">
    <property type="entry name" value="Host-pathogen_enzymatic-act"/>
</dbReference>
<accession>A0ABX1ER96</accession>
<sequence>MARDPSRPPAGHPAPSRRHLLALMGTGLAASVLRPRLALAAPAVEKTVQPGAGLYEIVVSSTTGLVHVASVGKRGENAAKILGLDPRTLETKSSIELGAEAAFGMGVNDRRGLLLGTATRSGALLVIDARSGTVRARIAEGERAHVRQVIADEANDRAFVTVFGGRGRPSAIWVADTATNAMATVITEGLDGGIIGAAYDPAGDRLFATALQSNEIVEVSLARKAGIRRFASGGEGPINIVHDATSGRLFCANQKTGTLTVLNAASGELVKAIETGAGALGVTLSADGALAYVANRQAGTVSVVDTRGLVVVANLATGTHPNTVAVDRRTGLAYVSNKARSAPRGQPPVEDPNGDTVSLIRI</sequence>
<dbReference type="SUPFAM" id="SSF51004">
    <property type="entry name" value="C-terminal (heme d1) domain of cytochrome cd1-nitrite reductase"/>
    <property type="match status" value="1"/>
</dbReference>
<keyword evidence="3" id="KW-1185">Reference proteome</keyword>
<feature type="region of interest" description="Disordered" evidence="1">
    <location>
        <begin position="338"/>
        <end position="357"/>
    </location>
</feature>
<evidence type="ECO:0000313" key="3">
    <source>
        <dbReference type="Proteomes" id="UP000765160"/>
    </source>
</evidence>
<dbReference type="PROSITE" id="PS51318">
    <property type="entry name" value="TAT"/>
    <property type="match status" value="1"/>
</dbReference>
<gene>
    <name evidence="2" type="ORF">HB662_00140</name>
</gene>
<organism evidence="2 3">
    <name type="scientific">Falsiroseomonas frigidaquae</name>
    <dbReference type="NCBI Taxonomy" id="487318"/>
    <lineage>
        <taxon>Bacteria</taxon>
        <taxon>Pseudomonadati</taxon>
        <taxon>Pseudomonadota</taxon>
        <taxon>Alphaproteobacteria</taxon>
        <taxon>Acetobacterales</taxon>
        <taxon>Roseomonadaceae</taxon>
        <taxon>Falsiroseomonas</taxon>
    </lineage>
</organism>
<reference evidence="2 3" key="1">
    <citation type="submission" date="2020-03" db="EMBL/GenBank/DDBJ databases">
        <title>Roseomonas selenitidurans sp. nov. isolated from soil.</title>
        <authorList>
            <person name="Liu H."/>
        </authorList>
    </citation>
    <scope>NUCLEOTIDE SEQUENCE [LARGE SCALE GENOMIC DNA]</scope>
    <source>
        <strain evidence="2 3">JCM 15073</strain>
    </source>
</reference>
<evidence type="ECO:0000256" key="1">
    <source>
        <dbReference type="SAM" id="MobiDB-lite"/>
    </source>
</evidence>
<dbReference type="InterPro" id="IPR011048">
    <property type="entry name" value="Haem_d1_sf"/>
</dbReference>
<dbReference type="RefSeq" id="WP_168045969.1">
    <property type="nucleotide sequence ID" value="NZ_JAATJR010000001.1"/>
</dbReference>
<dbReference type="InterPro" id="IPR006311">
    <property type="entry name" value="TAT_signal"/>
</dbReference>
<name>A0ABX1ER96_9PROT</name>
<dbReference type="InterPro" id="IPR015943">
    <property type="entry name" value="WD40/YVTN_repeat-like_dom_sf"/>
</dbReference>
<dbReference type="PANTHER" id="PTHR47197:SF3">
    <property type="entry name" value="DIHYDRO-HEME D1 DEHYDROGENASE"/>
    <property type="match status" value="1"/>
</dbReference>
<dbReference type="PANTHER" id="PTHR47197">
    <property type="entry name" value="PROTEIN NIRF"/>
    <property type="match status" value="1"/>
</dbReference>
<evidence type="ECO:0000313" key="2">
    <source>
        <dbReference type="EMBL" id="NKE43166.1"/>
    </source>
</evidence>